<name>A0A0M3K6X4_ANISI</name>
<dbReference type="Proteomes" id="UP000267096">
    <property type="component" value="Unassembled WGS sequence"/>
</dbReference>
<organism evidence="4">
    <name type="scientific">Anisakis simplex</name>
    <name type="common">Herring worm</name>
    <dbReference type="NCBI Taxonomy" id="6269"/>
    <lineage>
        <taxon>Eukaryota</taxon>
        <taxon>Metazoa</taxon>
        <taxon>Ecdysozoa</taxon>
        <taxon>Nematoda</taxon>
        <taxon>Chromadorea</taxon>
        <taxon>Rhabditida</taxon>
        <taxon>Spirurina</taxon>
        <taxon>Ascaridomorpha</taxon>
        <taxon>Ascaridoidea</taxon>
        <taxon>Anisakidae</taxon>
        <taxon>Anisakis</taxon>
        <taxon>Anisakis simplex complex</taxon>
    </lineage>
</organism>
<sequence length="312" mass="35748">MRLNEVNNLCHRYHTKNITVCACSSYDRCNSPTVPMSKFDFTDQPILDEELPSEIFNIRTDDINFRHLTQTSNETNNEKREVDLSINDNDDNVVVVQQETLEHLNEDSSDGVQVGEVVGKDPVIVDQDADVAFDWDYFMNNSNNRNNDDIGRRYNVNNDEQSDEDDDSGNQQRIDYNDQSVDDDGDTKESGDNISNNDKDMNSMDIITNDNYSNAINELVAATEGFPEDYSEQQFDEQLINHLKLRSSKLSQNHNSNDNNINDSNNDNNNRMQPKARETNNMHSSSPSMSCHYCFNLTPLIITILQMIIHNL</sequence>
<evidence type="ECO:0000313" key="4">
    <source>
        <dbReference type="WBParaSite" id="ASIM_0001671501-mRNA-1"/>
    </source>
</evidence>
<evidence type="ECO:0000313" key="2">
    <source>
        <dbReference type="EMBL" id="VDK56906.1"/>
    </source>
</evidence>
<keyword evidence="3" id="KW-1185">Reference proteome</keyword>
<proteinExistence type="predicted"/>
<dbReference type="AlphaFoldDB" id="A0A0M3K6X4"/>
<dbReference type="OrthoDB" id="5843041at2759"/>
<evidence type="ECO:0000256" key="1">
    <source>
        <dbReference type="SAM" id="MobiDB-lite"/>
    </source>
</evidence>
<feature type="region of interest" description="Disordered" evidence="1">
    <location>
        <begin position="250"/>
        <end position="287"/>
    </location>
</feature>
<reference evidence="4" key="1">
    <citation type="submission" date="2017-02" db="UniProtKB">
        <authorList>
            <consortium name="WormBaseParasite"/>
        </authorList>
    </citation>
    <scope>IDENTIFICATION</scope>
</reference>
<protein>
    <submittedName>
        <fullName evidence="4">Serine/threonine-protein kinase DDB_G0282963</fullName>
    </submittedName>
</protein>
<reference evidence="2 3" key="2">
    <citation type="submission" date="2018-11" db="EMBL/GenBank/DDBJ databases">
        <authorList>
            <consortium name="Pathogen Informatics"/>
        </authorList>
    </citation>
    <scope>NUCLEOTIDE SEQUENCE [LARGE SCALE GENOMIC DNA]</scope>
</reference>
<feature type="compositionally biased region" description="Low complexity" evidence="1">
    <location>
        <begin position="251"/>
        <end position="270"/>
    </location>
</feature>
<evidence type="ECO:0000313" key="3">
    <source>
        <dbReference type="Proteomes" id="UP000267096"/>
    </source>
</evidence>
<dbReference type="EMBL" id="UYRR01032822">
    <property type="protein sequence ID" value="VDK56906.1"/>
    <property type="molecule type" value="Genomic_DNA"/>
</dbReference>
<feature type="compositionally biased region" description="Basic and acidic residues" evidence="1">
    <location>
        <begin position="187"/>
        <end position="202"/>
    </location>
</feature>
<dbReference type="WBParaSite" id="ASIM_0001671501-mRNA-1">
    <property type="protein sequence ID" value="ASIM_0001671501-mRNA-1"/>
    <property type="gene ID" value="ASIM_0001671501"/>
</dbReference>
<feature type="region of interest" description="Disordered" evidence="1">
    <location>
        <begin position="142"/>
        <end position="206"/>
    </location>
</feature>
<accession>A0A0M3K6X4</accession>
<gene>
    <name evidence="2" type="ORF">ASIM_LOCUS16122</name>
</gene>